<reference evidence="4" key="1">
    <citation type="submission" date="2020-04" db="EMBL/GenBank/DDBJ databases">
        <authorList>
            <person name="Alioto T."/>
            <person name="Alioto T."/>
            <person name="Gomez Garrido J."/>
        </authorList>
    </citation>
    <scope>NUCLEOTIDE SEQUENCE</scope>
    <source>
        <strain evidence="4">A484AB</strain>
    </source>
</reference>
<name>A0A6S7G2P1_PARCT</name>
<evidence type="ECO:0000256" key="3">
    <source>
        <dbReference type="ARBA" id="ARBA00023180"/>
    </source>
</evidence>
<dbReference type="Pfam" id="PF07648">
    <property type="entry name" value="Kazal_2"/>
    <property type="match status" value="1"/>
</dbReference>
<dbReference type="Proteomes" id="UP001152795">
    <property type="component" value="Unassembled WGS sequence"/>
</dbReference>
<dbReference type="SMART" id="SM00254">
    <property type="entry name" value="ShKT"/>
    <property type="match status" value="1"/>
</dbReference>
<dbReference type="Gene3D" id="3.30.60.30">
    <property type="match status" value="2"/>
</dbReference>
<keyword evidence="5" id="KW-1185">Reference proteome</keyword>
<protein>
    <submittedName>
        <fullName evidence="4">Agrin-like</fullName>
    </submittedName>
</protein>
<dbReference type="GO" id="GO:0005518">
    <property type="term" value="F:collagen binding"/>
    <property type="evidence" value="ECO:0007669"/>
    <property type="project" value="TreeGrafter"/>
</dbReference>
<comment type="caution">
    <text evidence="4">The sequence shown here is derived from an EMBL/GenBank/DDBJ whole genome shotgun (WGS) entry which is preliminary data.</text>
</comment>
<dbReference type="EMBL" id="CACRXK020000273">
    <property type="protein sequence ID" value="CAB3980260.1"/>
    <property type="molecule type" value="Genomic_DNA"/>
</dbReference>
<dbReference type="PANTHER" id="PTHR13866">
    <property type="entry name" value="SPARC OSTEONECTIN"/>
    <property type="match status" value="1"/>
</dbReference>
<dbReference type="GO" id="GO:0050840">
    <property type="term" value="F:extracellular matrix binding"/>
    <property type="evidence" value="ECO:0007669"/>
    <property type="project" value="TreeGrafter"/>
</dbReference>
<keyword evidence="3" id="KW-0325">Glycoprotein</keyword>
<dbReference type="InterPro" id="IPR003582">
    <property type="entry name" value="ShKT_dom"/>
</dbReference>
<dbReference type="GO" id="GO:0005615">
    <property type="term" value="C:extracellular space"/>
    <property type="evidence" value="ECO:0007669"/>
    <property type="project" value="TreeGrafter"/>
</dbReference>
<dbReference type="Pfam" id="PF01549">
    <property type="entry name" value="ShK"/>
    <property type="match status" value="1"/>
</dbReference>
<dbReference type="OrthoDB" id="5960765at2759"/>
<dbReference type="AlphaFoldDB" id="A0A6S7G2P1"/>
<proteinExistence type="predicted"/>
<evidence type="ECO:0000256" key="1">
    <source>
        <dbReference type="ARBA" id="ARBA00022729"/>
    </source>
</evidence>
<evidence type="ECO:0000256" key="2">
    <source>
        <dbReference type="ARBA" id="ARBA00023157"/>
    </source>
</evidence>
<dbReference type="SUPFAM" id="SSF100895">
    <property type="entry name" value="Kazal-type serine protease inhibitors"/>
    <property type="match status" value="2"/>
</dbReference>
<keyword evidence="2" id="KW-1015">Disulfide bond</keyword>
<sequence>MISLRLDVKKGLLFSLACCFVVSRNGVFPSETGGICKDYWPTYCKVIKDSCGIHRIWMRKYCPDTCGICKEAKHVNPCQYTKCPYHSRCIVINLHSAKCLCQNLFDCSKQHSLVCGTDKVTYRNNCTLKAIACRLKKNIRVHSTGYCKFPCAHVKCRNFAKCQVSSDGIGKCKCPSYEQCLSIPRPICGKDGVTYYNQCFWKVKSCKEKTKIPIARHGRCAAISGIGTSRPPGEPNKESCQSNFCPYYMLCREVNGVATCVKICPQSSCSCVYGVEYYQHRNGCLMCRCKLPYLIKARN</sequence>
<organism evidence="4 5">
    <name type="scientific">Paramuricea clavata</name>
    <name type="common">Red gorgonian</name>
    <name type="synonym">Violescent sea-whip</name>
    <dbReference type="NCBI Taxonomy" id="317549"/>
    <lineage>
        <taxon>Eukaryota</taxon>
        <taxon>Metazoa</taxon>
        <taxon>Cnidaria</taxon>
        <taxon>Anthozoa</taxon>
        <taxon>Octocorallia</taxon>
        <taxon>Malacalcyonacea</taxon>
        <taxon>Plexauridae</taxon>
        <taxon>Paramuricea</taxon>
    </lineage>
</organism>
<dbReference type="PROSITE" id="PS51465">
    <property type="entry name" value="KAZAL_2"/>
    <property type="match status" value="2"/>
</dbReference>
<gene>
    <name evidence="4" type="ORF">PACLA_8A037756</name>
</gene>
<dbReference type="PANTHER" id="PTHR13866:SF29">
    <property type="entry name" value="FOLLISTATIN"/>
    <property type="match status" value="1"/>
</dbReference>
<dbReference type="InterPro" id="IPR002350">
    <property type="entry name" value="Kazal_dom"/>
</dbReference>
<keyword evidence="1" id="KW-0732">Signal</keyword>
<dbReference type="Pfam" id="PF00050">
    <property type="entry name" value="Kazal_1"/>
    <property type="match status" value="1"/>
</dbReference>
<dbReference type="InterPro" id="IPR036058">
    <property type="entry name" value="Kazal_dom_sf"/>
</dbReference>
<dbReference type="GO" id="GO:0005509">
    <property type="term" value="F:calcium ion binding"/>
    <property type="evidence" value="ECO:0007669"/>
    <property type="project" value="TreeGrafter"/>
</dbReference>
<dbReference type="SMART" id="SM00280">
    <property type="entry name" value="KAZAL"/>
    <property type="match status" value="2"/>
</dbReference>
<dbReference type="CDD" id="cd00104">
    <property type="entry name" value="KAZAL_FS"/>
    <property type="match status" value="2"/>
</dbReference>
<evidence type="ECO:0000313" key="4">
    <source>
        <dbReference type="EMBL" id="CAB3980260.1"/>
    </source>
</evidence>
<evidence type="ECO:0000313" key="5">
    <source>
        <dbReference type="Proteomes" id="UP001152795"/>
    </source>
</evidence>
<accession>A0A6S7G2P1</accession>